<evidence type="ECO:0000313" key="1">
    <source>
        <dbReference type="EMBL" id="RID81557.1"/>
    </source>
</evidence>
<comment type="caution">
    <text evidence="1">The sequence shown here is derived from an EMBL/GenBank/DDBJ whole genome shotgun (WGS) entry which is preliminary data.</text>
</comment>
<keyword evidence="2" id="KW-1185">Reference proteome</keyword>
<evidence type="ECO:0000313" key="2">
    <source>
        <dbReference type="Proteomes" id="UP000266016"/>
    </source>
</evidence>
<protein>
    <submittedName>
        <fullName evidence="1">Uncharacterized protein</fullName>
    </submittedName>
</protein>
<organism evidence="1 2">
    <name type="scientific">Peribacillus asahii</name>
    <dbReference type="NCBI Taxonomy" id="228899"/>
    <lineage>
        <taxon>Bacteria</taxon>
        <taxon>Bacillati</taxon>
        <taxon>Bacillota</taxon>
        <taxon>Bacilli</taxon>
        <taxon>Bacillales</taxon>
        <taxon>Bacillaceae</taxon>
        <taxon>Peribacillus</taxon>
    </lineage>
</organism>
<dbReference type="AlphaFoldDB" id="A0A398AV41"/>
<reference evidence="1 2" key="1">
    <citation type="submission" date="2018-08" db="EMBL/GenBank/DDBJ databases">
        <title>Bacillus jemisoniae sp. nov., Bacillus chryseoplanitiae sp. nov., Bacillus resnikiae sp. nov., and Bacillus frankliniae sp. nov., isolated from Viking spacecraft and associated surfaces.</title>
        <authorList>
            <person name="Seuylemezian A."/>
            <person name="Vaishampayan P."/>
        </authorList>
    </citation>
    <scope>NUCLEOTIDE SEQUENCE [LARGE SCALE GENOMIC DNA]</scope>
    <source>
        <strain evidence="1 2">MA001</strain>
    </source>
</reference>
<sequence length="189" mass="22483">MKIELATNEEIEKLYAKYKKFNTHLLENPKEIFPFLGIMDVYNRVLTEQEAQDLLGYEQHNLRYGSRFLTAIIQMYHKDDELFAYFNKKAVSKAEFKFILSSLNRMEARIFRKIFATNKGIYKIGDKEALEFLVNLSIKELYFVDFFFPSLETILVGNYELCFPIYSKTKAGFEQCREIIELNELFIRE</sequence>
<dbReference type="Proteomes" id="UP000266016">
    <property type="component" value="Unassembled WGS sequence"/>
</dbReference>
<accession>A0A398AV41</accession>
<gene>
    <name evidence="1" type="ORF">D1953_20430</name>
</gene>
<proteinExistence type="predicted"/>
<dbReference type="EMBL" id="QWVS01000065">
    <property type="protein sequence ID" value="RID81557.1"/>
    <property type="molecule type" value="Genomic_DNA"/>
</dbReference>
<name>A0A398AV41_9BACI</name>
<dbReference type="RefSeq" id="WP_119118996.1">
    <property type="nucleotide sequence ID" value="NZ_QWVS01000065.1"/>
</dbReference>